<keyword evidence="1" id="KW-0732">Signal</keyword>
<evidence type="ECO:0000313" key="3">
    <source>
        <dbReference type="Proteomes" id="UP000315349"/>
    </source>
</evidence>
<evidence type="ECO:0000313" key="2">
    <source>
        <dbReference type="EMBL" id="QDV30495.1"/>
    </source>
</evidence>
<dbReference type="Proteomes" id="UP000315349">
    <property type="component" value="Chromosome"/>
</dbReference>
<dbReference type="KEGG" id="peh:Spb1_24290"/>
<dbReference type="AlphaFoldDB" id="A0A518GPE1"/>
<reference evidence="2 3" key="1">
    <citation type="submission" date="2019-02" db="EMBL/GenBank/DDBJ databases">
        <title>Deep-cultivation of Planctomycetes and their phenomic and genomic characterization uncovers novel biology.</title>
        <authorList>
            <person name="Wiegand S."/>
            <person name="Jogler M."/>
            <person name="Boedeker C."/>
            <person name="Pinto D."/>
            <person name="Vollmers J."/>
            <person name="Rivas-Marin E."/>
            <person name="Kohn T."/>
            <person name="Peeters S.H."/>
            <person name="Heuer A."/>
            <person name="Rast P."/>
            <person name="Oberbeckmann S."/>
            <person name="Bunk B."/>
            <person name="Jeske O."/>
            <person name="Meyerdierks A."/>
            <person name="Storesund J.E."/>
            <person name="Kallscheuer N."/>
            <person name="Luecker S."/>
            <person name="Lage O.M."/>
            <person name="Pohl T."/>
            <person name="Merkel B.J."/>
            <person name="Hornburger P."/>
            <person name="Mueller R.-W."/>
            <person name="Bruemmer F."/>
            <person name="Labrenz M."/>
            <person name="Spormann A.M."/>
            <person name="Op den Camp H."/>
            <person name="Overmann J."/>
            <person name="Amann R."/>
            <person name="Jetten M.S.M."/>
            <person name="Mascher T."/>
            <person name="Medema M.H."/>
            <person name="Devos D.P."/>
            <person name="Kaster A.-K."/>
            <person name="Ovreas L."/>
            <person name="Rohde M."/>
            <person name="Galperin M.Y."/>
            <person name="Jogler C."/>
        </authorList>
    </citation>
    <scope>NUCLEOTIDE SEQUENCE [LARGE SCALE GENOMIC DNA]</scope>
    <source>
        <strain evidence="2 3">Spb1</strain>
    </source>
</reference>
<name>A0A518GPE1_9PLAN</name>
<evidence type="ECO:0000256" key="1">
    <source>
        <dbReference type="SAM" id="SignalP"/>
    </source>
</evidence>
<organism evidence="2 3">
    <name type="scientific">Planctopirus ephydatiae</name>
    <dbReference type="NCBI Taxonomy" id="2528019"/>
    <lineage>
        <taxon>Bacteria</taxon>
        <taxon>Pseudomonadati</taxon>
        <taxon>Planctomycetota</taxon>
        <taxon>Planctomycetia</taxon>
        <taxon>Planctomycetales</taxon>
        <taxon>Planctomycetaceae</taxon>
        <taxon>Planctopirus</taxon>
    </lineage>
</organism>
<gene>
    <name evidence="2" type="ORF">Spb1_24290</name>
</gene>
<protein>
    <recommendedName>
        <fullName evidence="4">Carboxypeptidase regulatory-like domain-containing protein</fullName>
    </recommendedName>
</protein>
<sequence length="155" mass="16473" precursor="true">MNLAMNSPMIRLLMVGLLLTIAGCGSSNLPAGTTGTVRGTVTYNGKPVPEGSTVIFVREKDGLLASGVTDSSGDYRLRMRDGLKIVTGSYRVSVTPPVVEATLNQDEIMKLQQGGKLPVPAAVKEVPLKYRSPEGSKLVCDVKDGSNSFDIDMKD</sequence>
<accession>A0A518GPE1</accession>
<keyword evidence="3" id="KW-1185">Reference proteome</keyword>
<feature type="chain" id="PRO_5022211153" description="Carboxypeptidase regulatory-like domain-containing protein" evidence="1">
    <location>
        <begin position="32"/>
        <end position="155"/>
    </location>
</feature>
<proteinExistence type="predicted"/>
<evidence type="ECO:0008006" key="4">
    <source>
        <dbReference type="Google" id="ProtNLM"/>
    </source>
</evidence>
<dbReference type="EMBL" id="CP036299">
    <property type="protein sequence ID" value="QDV30495.1"/>
    <property type="molecule type" value="Genomic_DNA"/>
</dbReference>
<feature type="signal peptide" evidence="1">
    <location>
        <begin position="1"/>
        <end position="31"/>
    </location>
</feature>